<dbReference type="InterPro" id="IPR036388">
    <property type="entry name" value="WH-like_DNA-bd_sf"/>
</dbReference>
<dbReference type="GO" id="GO:0032259">
    <property type="term" value="P:methylation"/>
    <property type="evidence" value="ECO:0007669"/>
    <property type="project" value="UniProtKB-KW"/>
</dbReference>
<dbReference type="RefSeq" id="WP_138774201.1">
    <property type="nucleotide sequence ID" value="NZ_VCQT01000046.1"/>
</dbReference>
<comment type="caution">
    <text evidence="3">The sequence shown here is derived from an EMBL/GenBank/DDBJ whole genome shotgun (WGS) entry which is preliminary data.</text>
</comment>
<dbReference type="InterPro" id="IPR029063">
    <property type="entry name" value="SAM-dependent_MTases_sf"/>
</dbReference>
<feature type="domain" description="O-methyltransferase dimerisation" evidence="1">
    <location>
        <begin position="8"/>
        <end position="86"/>
    </location>
</feature>
<dbReference type="Pfam" id="PF08100">
    <property type="entry name" value="Dimerisation"/>
    <property type="match status" value="1"/>
</dbReference>
<keyword evidence="3" id="KW-0489">Methyltransferase</keyword>
<sequence>MHALQPYWNLAGAAVGAEALRLALELDLFTGLETAADANAVARDLGLDAWATGAWLEMLWSLGCLERVSEGAAPRYRVSPVSAWYWRPGEGDCRRAWSNRLARLQGAAAQLEPLLRHGATPTPPPGEAWAEGARRQIDQEQRAVTAPEAVALFREWPELAGRRHLLDLGGGPGRVALTLAQTFPDLRATVLDWPATAEVAREHIAEAGLADRVVALGGDITVCDPGQGYDVIWCSSVLHFVAEPEAVLRRVYQALAPGGVLICAHGERGATAPASARVLPFYLPMMLAGHFVPGPGEIGMLLKRAGFDTVERRGERDFPMAPAAVWLATKAG</sequence>
<evidence type="ECO:0000259" key="1">
    <source>
        <dbReference type="Pfam" id="PF08100"/>
    </source>
</evidence>
<dbReference type="EMBL" id="VCQT01000046">
    <property type="protein sequence ID" value="TMW10592.1"/>
    <property type="molecule type" value="Genomic_DNA"/>
</dbReference>
<proteinExistence type="predicted"/>
<dbReference type="GO" id="GO:0008168">
    <property type="term" value="F:methyltransferase activity"/>
    <property type="evidence" value="ECO:0007669"/>
    <property type="project" value="UniProtKB-KW"/>
</dbReference>
<dbReference type="InterPro" id="IPR016461">
    <property type="entry name" value="COMT-like"/>
</dbReference>
<dbReference type="PANTHER" id="PTHR43712:SF2">
    <property type="entry name" value="O-METHYLTRANSFERASE CICE"/>
    <property type="match status" value="1"/>
</dbReference>
<feature type="domain" description="Methyltransferase type 12" evidence="2">
    <location>
        <begin position="166"/>
        <end position="261"/>
    </location>
</feature>
<dbReference type="Pfam" id="PF08242">
    <property type="entry name" value="Methyltransf_12"/>
    <property type="match status" value="1"/>
</dbReference>
<keyword evidence="4" id="KW-1185">Reference proteome</keyword>
<dbReference type="Gene3D" id="1.10.10.10">
    <property type="entry name" value="Winged helix-like DNA-binding domain superfamily/Winged helix DNA-binding domain"/>
    <property type="match status" value="1"/>
</dbReference>
<gene>
    <name evidence="3" type="ORF">FGS76_18865</name>
</gene>
<dbReference type="CDD" id="cd02440">
    <property type="entry name" value="AdoMet_MTases"/>
    <property type="match status" value="1"/>
</dbReference>
<dbReference type="PROSITE" id="PS51683">
    <property type="entry name" value="SAM_OMT_II"/>
    <property type="match status" value="1"/>
</dbReference>
<evidence type="ECO:0000259" key="2">
    <source>
        <dbReference type="Pfam" id="PF08242"/>
    </source>
</evidence>
<dbReference type="Proteomes" id="UP000739180">
    <property type="component" value="Unassembled WGS sequence"/>
</dbReference>
<dbReference type="SUPFAM" id="SSF53335">
    <property type="entry name" value="S-adenosyl-L-methionine-dependent methyltransferases"/>
    <property type="match status" value="1"/>
</dbReference>
<accession>A0ABY2XG65</accession>
<keyword evidence="3" id="KW-0808">Transferase</keyword>
<organism evidence="3 4">
    <name type="scientific">Alloalcanivorax gelatiniphagus</name>
    <dbReference type="NCBI Taxonomy" id="1194167"/>
    <lineage>
        <taxon>Bacteria</taxon>
        <taxon>Pseudomonadati</taxon>
        <taxon>Pseudomonadota</taxon>
        <taxon>Gammaproteobacteria</taxon>
        <taxon>Oceanospirillales</taxon>
        <taxon>Alcanivoracaceae</taxon>
        <taxon>Alloalcanivorax</taxon>
    </lineage>
</organism>
<evidence type="ECO:0000313" key="3">
    <source>
        <dbReference type="EMBL" id="TMW10592.1"/>
    </source>
</evidence>
<dbReference type="InterPro" id="IPR012967">
    <property type="entry name" value="COMT_dimerisation"/>
</dbReference>
<reference evidence="3 4" key="1">
    <citation type="submission" date="2019-05" db="EMBL/GenBank/DDBJ databases">
        <title>Genome of Alcanivorax gelatiniphagus, an oil degrading marine bacteria.</title>
        <authorList>
            <person name="Kwon K.K."/>
        </authorList>
    </citation>
    <scope>NUCLEOTIDE SEQUENCE [LARGE SCALE GENOMIC DNA]</scope>
    <source>
        <strain evidence="3 4">MEBiC 08158</strain>
    </source>
</reference>
<evidence type="ECO:0000313" key="4">
    <source>
        <dbReference type="Proteomes" id="UP000739180"/>
    </source>
</evidence>
<dbReference type="InterPro" id="IPR013217">
    <property type="entry name" value="Methyltransf_12"/>
</dbReference>
<dbReference type="PANTHER" id="PTHR43712">
    <property type="entry name" value="PUTATIVE (AFU_ORTHOLOGUE AFUA_4G14580)-RELATED"/>
    <property type="match status" value="1"/>
</dbReference>
<name>A0ABY2XG65_9GAMM</name>
<protein>
    <submittedName>
        <fullName evidence="3">Class I SAM-dependent methyltransferase</fullName>
    </submittedName>
</protein>
<dbReference type="Gene3D" id="3.40.50.150">
    <property type="entry name" value="Vaccinia Virus protein VP39"/>
    <property type="match status" value="1"/>
</dbReference>